<dbReference type="RefSeq" id="WP_146251351.1">
    <property type="nucleotide sequence ID" value="NZ_QJKF01000019.1"/>
</dbReference>
<organism evidence="1 2">
    <name type="scientific">Nocardia tenerifensis</name>
    <dbReference type="NCBI Taxonomy" id="228006"/>
    <lineage>
        <taxon>Bacteria</taxon>
        <taxon>Bacillati</taxon>
        <taxon>Actinomycetota</taxon>
        <taxon>Actinomycetes</taxon>
        <taxon>Mycobacteriales</taxon>
        <taxon>Nocardiaceae</taxon>
        <taxon>Nocardia</taxon>
    </lineage>
</organism>
<dbReference type="Proteomes" id="UP000247569">
    <property type="component" value="Unassembled WGS sequence"/>
</dbReference>
<evidence type="ECO:0000313" key="2">
    <source>
        <dbReference type="Proteomes" id="UP000247569"/>
    </source>
</evidence>
<keyword evidence="2" id="KW-1185">Reference proteome</keyword>
<dbReference type="EMBL" id="QJKF01000019">
    <property type="protein sequence ID" value="PXX56566.1"/>
    <property type="molecule type" value="Genomic_DNA"/>
</dbReference>
<comment type="caution">
    <text evidence="1">The sequence shown here is derived from an EMBL/GenBank/DDBJ whole genome shotgun (WGS) entry which is preliminary data.</text>
</comment>
<proteinExistence type="predicted"/>
<sequence>MMMLLPSSRKLRVPSRRFEATLVAGLLVGISILSTACESMPDSSSAPSRDGDRGRIVSAEHLRAFTAEEVKGELERDRFDTGTV</sequence>
<dbReference type="AlphaFoldDB" id="A0A318JQU0"/>
<evidence type="ECO:0000313" key="1">
    <source>
        <dbReference type="EMBL" id="PXX56566.1"/>
    </source>
</evidence>
<reference evidence="1 2" key="1">
    <citation type="submission" date="2018-05" db="EMBL/GenBank/DDBJ databases">
        <title>Genomic Encyclopedia of Type Strains, Phase IV (KMG-IV): sequencing the most valuable type-strain genomes for metagenomic binning, comparative biology and taxonomic classification.</title>
        <authorList>
            <person name="Goeker M."/>
        </authorList>
    </citation>
    <scope>NUCLEOTIDE SEQUENCE [LARGE SCALE GENOMIC DNA]</scope>
    <source>
        <strain evidence="1 2">DSM 44704</strain>
    </source>
</reference>
<accession>A0A318JQU0</accession>
<gene>
    <name evidence="1" type="ORF">DFR70_119118</name>
</gene>
<protein>
    <submittedName>
        <fullName evidence="1">Uncharacterized protein</fullName>
    </submittedName>
</protein>
<name>A0A318JQU0_9NOCA</name>